<feature type="region of interest" description="Disordered" evidence="2">
    <location>
        <begin position="463"/>
        <end position="501"/>
    </location>
</feature>
<evidence type="ECO:0000313" key="3">
    <source>
        <dbReference type="Proteomes" id="UP000695022"/>
    </source>
</evidence>
<feature type="region of interest" description="Disordered" evidence="2">
    <location>
        <begin position="580"/>
        <end position="616"/>
    </location>
</feature>
<dbReference type="Gene3D" id="1.10.10.60">
    <property type="entry name" value="Homeodomain-like"/>
    <property type="match status" value="6"/>
</dbReference>
<sequence length="1157" mass="128219">MWLGTFMPNMASADTTRFDRPDDPDPGPSLAAGSNQTNDGHEVDPVEHEMEQETATVDNSSNFSDNEAKDSIYSKIKCVGSSRRKQREPQKLKRTSSLVLNNNDDEQDCLPESSLEQNNLSSPHILHLQCNLVVDNLNEERNVYTYGERCETSNFRAYSDDLHVTNGCELGDSDSAAVADTDSSAIADTDSAQKLTKTVTQHYVQSILGDIGCEPGETEDGVSDDADDQPRIPIGKCVNLRRSYTREEKIQVLDWYYKNGRNKYKTSKLFALNTRTLGKWIAAEKKIRRSREGSMRAGSGRRPFWMEMEDELHRLYKEEVRRSGGESQVPHVWFRENSEKIMRRLEPSSDFKFTTQWLAGFKRRFMEAQADTVTEPSMVATSSQASGSFSVGRKRGRPRKISDDSYTVTVPNLNAHYWHHYAMPNFPVAPTNGLLSSFEMPHYDASGLNFDGMQFRLGHHVNTRERGAGGGDAGDRRSNTVVTGHPTSSDGKSLLKPKPAKEVSESCADAVSAVVNDIHHEYSLRQLPLGDAGRRDNEHNMMQTSESLGRCLQLLANSCGYAHIPAVWNGSPVLDTPLAASAKPAEPSAPPRGGGGSPAPHCSRAGISPDNGVAMENGDVTAARGASWRASGEEGLEQCFKIGRSGVHRKSYTREEKLHVLDWYNTHGKNKYRTCKLFGLNTRMLGKWVKAEEKIRCSRRGAMKVGSGRKPFWKDMEDELYLQYLEQVEKLGSSKFITLAWFRTKSEGIMSKLHPEVEFKFSYNWLEGFRHRYLKEPLSRWLEYDENQKEGEWSGVASATRQRQQQQQQQQQQQGFPDDHDDHSSGVSVSDSGLGTSKTAAGVRSSSSGGSSSGGSGQPSGRVELRIPTVPRAACAAQNHEATPSPGAQLVANGDSAAMSNFAVSQLIQLGALYSILGATCGSASAVPPQPLNLSTISYNNAAERSTFDLTRAMQYGGAAVEGAAGDEPRRAGRSEAATEESAGEEERGGGGEEGGVGMAVGQQRNVRKSYTREEKLQVLDWYQRNGRNKYRTAKMFGMNIRTLSKWVHAEDAIRRSRHGSMKAGSGRRPYWPDMEQRLHALYKEEEAGRRRRRQGGGDDVPASWYQHAAETIMRELHPRDAFSFSLQWLERFKRRYGISLQPVATATAAAAAPDGT</sequence>
<dbReference type="InterPro" id="IPR051839">
    <property type="entry name" value="RD_transcriptional_regulator"/>
</dbReference>
<evidence type="ECO:0000313" key="4">
    <source>
        <dbReference type="RefSeq" id="XP_014662550.1"/>
    </source>
</evidence>
<feature type="region of interest" description="Disordered" evidence="2">
    <location>
        <begin position="1"/>
        <end position="66"/>
    </location>
</feature>
<feature type="region of interest" description="Disordered" evidence="2">
    <location>
        <begin position="793"/>
        <end position="863"/>
    </location>
</feature>
<dbReference type="InterPro" id="IPR009057">
    <property type="entry name" value="Homeodomain-like_sf"/>
</dbReference>
<dbReference type="Proteomes" id="UP000695022">
    <property type="component" value="Unplaced"/>
</dbReference>
<dbReference type="RefSeq" id="XP_014662550.1">
    <property type="nucleotide sequence ID" value="XM_014807064.1"/>
</dbReference>
<feature type="region of interest" description="Disordered" evidence="2">
    <location>
        <begin position="961"/>
        <end position="1007"/>
    </location>
</feature>
<accession>A0ABM1DRH9</accession>
<comment type="subcellular location">
    <subcellularLocation>
        <location evidence="1">Nucleus</location>
    </subcellularLocation>
</comment>
<protein>
    <submittedName>
        <fullName evidence="4">Uncharacterized protein LOC106805471</fullName>
    </submittedName>
</protein>
<name>A0ABM1DRH9_PRICU</name>
<dbReference type="GeneID" id="106805471"/>
<dbReference type="PANTHER" id="PTHR33215:SF13">
    <property type="entry name" value="PROTEIN DISTAL ANTENNA"/>
    <property type="match status" value="1"/>
</dbReference>
<feature type="compositionally biased region" description="Polar residues" evidence="2">
    <location>
        <begin position="53"/>
        <end position="65"/>
    </location>
</feature>
<evidence type="ECO:0000256" key="2">
    <source>
        <dbReference type="SAM" id="MobiDB-lite"/>
    </source>
</evidence>
<feature type="compositionally biased region" description="Polar residues" evidence="2">
    <location>
        <begin position="479"/>
        <end position="491"/>
    </location>
</feature>
<feature type="region of interest" description="Disordered" evidence="2">
    <location>
        <begin position="376"/>
        <end position="403"/>
    </location>
</feature>
<proteinExistence type="predicted"/>
<feature type="compositionally biased region" description="Low complexity" evidence="2">
    <location>
        <begin position="801"/>
        <end position="814"/>
    </location>
</feature>
<feature type="compositionally biased region" description="Polar residues" evidence="2">
    <location>
        <begin position="376"/>
        <end position="389"/>
    </location>
</feature>
<gene>
    <name evidence="4" type="primary">LOC106805471</name>
</gene>
<feature type="compositionally biased region" description="Basic and acidic residues" evidence="2">
    <location>
        <begin position="39"/>
        <end position="51"/>
    </location>
</feature>
<reference evidence="4" key="1">
    <citation type="submission" date="2025-08" db="UniProtKB">
        <authorList>
            <consortium name="RefSeq"/>
        </authorList>
    </citation>
    <scope>IDENTIFICATION</scope>
</reference>
<keyword evidence="3" id="KW-1185">Reference proteome</keyword>
<organism evidence="3 4">
    <name type="scientific">Priapulus caudatus</name>
    <name type="common">Priapulid worm</name>
    <dbReference type="NCBI Taxonomy" id="37621"/>
    <lineage>
        <taxon>Eukaryota</taxon>
        <taxon>Metazoa</taxon>
        <taxon>Ecdysozoa</taxon>
        <taxon>Scalidophora</taxon>
        <taxon>Priapulida</taxon>
        <taxon>Priapulimorpha</taxon>
        <taxon>Priapulimorphida</taxon>
        <taxon>Priapulidae</taxon>
        <taxon>Priapulus</taxon>
    </lineage>
</organism>
<dbReference type="SUPFAM" id="SSF46689">
    <property type="entry name" value="Homeodomain-like"/>
    <property type="match status" value="1"/>
</dbReference>
<feature type="compositionally biased region" description="Basic and acidic residues" evidence="2">
    <location>
        <begin position="463"/>
        <end position="478"/>
    </location>
</feature>
<evidence type="ECO:0000256" key="1">
    <source>
        <dbReference type="ARBA" id="ARBA00004123"/>
    </source>
</evidence>
<dbReference type="PANTHER" id="PTHR33215">
    <property type="entry name" value="PROTEIN DISTAL ANTENNA"/>
    <property type="match status" value="1"/>
</dbReference>